<protein>
    <submittedName>
        <fullName evidence="1">Uncharacterized protein</fullName>
    </submittedName>
</protein>
<sequence length="72" mass="7117">MAIGCGGSCLEGAWGGVDFVGEGEIGELPAPGVVLGLVGGEEAAGEGVGPALFGGEVVNDLAQVFDEEFFFL</sequence>
<proteinExistence type="predicted"/>
<comment type="caution">
    <text evidence="1">The sequence shown here is derived from an EMBL/GenBank/DDBJ whole genome shotgun (WGS) entry which is preliminary data.</text>
</comment>
<dbReference type="AlphaFoldDB" id="A0A934VRP1"/>
<accession>A0A934VRP1</accession>
<dbReference type="RefSeq" id="WP_200356037.1">
    <property type="nucleotide sequence ID" value="NZ_JAENIL010000022.1"/>
</dbReference>
<keyword evidence="2" id="KW-1185">Reference proteome</keyword>
<dbReference type="Proteomes" id="UP000617628">
    <property type="component" value="Unassembled WGS sequence"/>
</dbReference>
<evidence type="ECO:0000313" key="1">
    <source>
        <dbReference type="EMBL" id="MBK1877823.1"/>
    </source>
</evidence>
<gene>
    <name evidence="1" type="ORF">JIN87_13180</name>
</gene>
<name>A0A934VRP1_9BACT</name>
<evidence type="ECO:0000313" key="2">
    <source>
        <dbReference type="Proteomes" id="UP000617628"/>
    </source>
</evidence>
<reference evidence="1" key="1">
    <citation type="submission" date="2021-01" db="EMBL/GenBank/DDBJ databases">
        <title>Modified the classification status of verrucomicrobia.</title>
        <authorList>
            <person name="Feng X."/>
        </authorList>
    </citation>
    <scope>NUCLEOTIDE SEQUENCE</scope>
    <source>
        <strain evidence="1">KCTC 13126</strain>
    </source>
</reference>
<organism evidence="1 2">
    <name type="scientific">Pelagicoccus mobilis</name>
    <dbReference type="NCBI Taxonomy" id="415221"/>
    <lineage>
        <taxon>Bacteria</taxon>
        <taxon>Pseudomonadati</taxon>
        <taxon>Verrucomicrobiota</taxon>
        <taxon>Opitutia</taxon>
        <taxon>Puniceicoccales</taxon>
        <taxon>Pelagicoccaceae</taxon>
        <taxon>Pelagicoccus</taxon>
    </lineage>
</organism>
<dbReference type="EMBL" id="JAENIL010000022">
    <property type="protein sequence ID" value="MBK1877823.1"/>
    <property type="molecule type" value="Genomic_DNA"/>
</dbReference>